<dbReference type="InterPro" id="IPR023214">
    <property type="entry name" value="HAD_sf"/>
</dbReference>
<dbReference type="SUPFAM" id="SSF56784">
    <property type="entry name" value="HAD-like"/>
    <property type="match status" value="1"/>
</dbReference>
<dbReference type="Proteomes" id="UP001516023">
    <property type="component" value="Unassembled WGS sequence"/>
</dbReference>
<dbReference type="PANTHER" id="PTHR17901:SF14">
    <property type="entry name" value="MAGNESIUM-DEPENDENT PHOSPHATASE 1"/>
    <property type="match status" value="1"/>
</dbReference>
<organism evidence="2 3">
    <name type="scientific">Cyclotella cryptica</name>
    <dbReference type="NCBI Taxonomy" id="29204"/>
    <lineage>
        <taxon>Eukaryota</taxon>
        <taxon>Sar</taxon>
        <taxon>Stramenopiles</taxon>
        <taxon>Ochrophyta</taxon>
        <taxon>Bacillariophyta</taxon>
        <taxon>Coscinodiscophyceae</taxon>
        <taxon>Thalassiosirophycidae</taxon>
        <taxon>Stephanodiscales</taxon>
        <taxon>Stephanodiscaceae</taxon>
        <taxon>Cyclotella</taxon>
    </lineage>
</organism>
<gene>
    <name evidence="2" type="ORF">HJC23_007986</name>
</gene>
<dbReference type="InterPro" id="IPR036412">
    <property type="entry name" value="HAD-like_sf"/>
</dbReference>
<keyword evidence="3" id="KW-1185">Reference proteome</keyword>
<dbReference type="SFLD" id="SFLDG01131">
    <property type="entry name" value="C1.5.2:_MDP_Like"/>
    <property type="match status" value="1"/>
</dbReference>
<evidence type="ECO:0008006" key="4">
    <source>
        <dbReference type="Google" id="ProtNLM"/>
    </source>
</evidence>
<proteinExistence type="predicted"/>
<dbReference type="AlphaFoldDB" id="A0ABD3P7W5"/>
<dbReference type="Gene3D" id="3.40.50.1000">
    <property type="entry name" value="HAD superfamily/HAD-like"/>
    <property type="match status" value="1"/>
</dbReference>
<comment type="caution">
    <text evidence="2">The sequence shown here is derived from an EMBL/GenBank/DDBJ whole genome shotgun (WGS) entry which is preliminary data.</text>
</comment>
<evidence type="ECO:0000313" key="3">
    <source>
        <dbReference type="Proteomes" id="UP001516023"/>
    </source>
</evidence>
<dbReference type="SFLD" id="SFLDS00003">
    <property type="entry name" value="Haloacid_Dehalogenase"/>
    <property type="match status" value="1"/>
</dbReference>
<feature type="compositionally biased region" description="Low complexity" evidence="1">
    <location>
        <begin position="19"/>
        <end position="30"/>
    </location>
</feature>
<reference evidence="2 3" key="1">
    <citation type="journal article" date="2020" name="G3 (Bethesda)">
        <title>Improved Reference Genome for Cyclotella cryptica CCMP332, a Model for Cell Wall Morphogenesis, Salinity Adaptation, and Lipid Production in Diatoms (Bacillariophyta).</title>
        <authorList>
            <person name="Roberts W.R."/>
            <person name="Downey K.M."/>
            <person name="Ruck E.C."/>
            <person name="Traller J.C."/>
            <person name="Alverson A.J."/>
        </authorList>
    </citation>
    <scope>NUCLEOTIDE SEQUENCE [LARGE SCALE GENOMIC DNA]</scope>
    <source>
        <strain evidence="2 3">CCMP332</strain>
    </source>
</reference>
<sequence length="255" mass="27976">MGKGSSSGSVPPNQHASCSTTESSETSNNNAYPHSLKSDESDLPSIIVFDLDDCLWTPEMHELSGPPSIPIEGPLDPNNPIESPLGTVGMGVSSSRRKKRGVWADGYTPDQVVELYHGARLALRELAINPKYRNVQIAVASTSLVPEYSRSCMAGIEIVEGVTMKDMISYAQIGRNGKLSSSKTSHFELIHQESGVSYEDILFFDDCNWDDHVGCLKRTFGVVGMRTPNGLSLEEFHRGLQKFSVEKKRRDGTLN</sequence>
<protein>
    <recommendedName>
        <fullName evidence="4">Magnesium-dependent phosphatase-1</fullName>
    </recommendedName>
</protein>
<dbReference type="Pfam" id="PF12689">
    <property type="entry name" value="Acid_PPase"/>
    <property type="match status" value="1"/>
</dbReference>
<feature type="region of interest" description="Disordered" evidence="1">
    <location>
        <begin position="1"/>
        <end position="37"/>
    </location>
</feature>
<name>A0ABD3P7W5_9STRA</name>
<evidence type="ECO:0000313" key="2">
    <source>
        <dbReference type="EMBL" id="KAL3783881.1"/>
    </source>
</evidence>
<dbReference type="InterPro" id="IPR010036">
    <property type="entry name" value="MDP_1_eu_arc"/>
</dbReference>
<accession>A0ABD3P7W5</accession>
<feature type="compositionally biased region" description="Polar residues" evidence="1">
    <location>
        <begin position="1"/>
        <end position="18"/>
    </location>
</feature>
<evidence type="ECO:0000256" key="1">
    <source>
        <dbReference type="SAM" id="MobiDB-lite"/>
    </source>
</evidence>
<dbReference type="EMBL" id="JABMIG020000249">
    <property type="protein sequence ID" value="KAL3783881.1"/>
    <property type="molecule type" value="Genomic_DNA"/>
</dbReference>
<dbReference type="SFLD" id="SFLDG01129">
    <property type="entry name" value="C1.5:_HAD__Beta-PGM__Phosphata"/>
    <property type="match status" value="1"/>
</dbReference>
<dbReference type="PANTHER" id="PTHR17901">
    <property type="entry name" value="MAGNESIUM-DEPENDENT PHOSPHATASE 1 MDP1"/>
    <property type="match status" value="1"/>
</dbReference>